<protein>
    <submittedName>
        <fullName evidence="1">Uncharacterized protein</fullName>
    </submittedName>
</protein>
<evidence type="ECO:0000313" key="1">
    <source>
        <dbReference type="EMBL" id="RDB18937.1"/>
    </source>
</evidence>
<dbReference type="Proteomes" id="UP000076154">
    <property type="component" value="Unassembled WGS sequence"/>
</dbReference>
<accession>A0A369JED6</accession>
<sequence length="110" mass="12129">MSAECVMGFTATLVVTLDEIKLGGCYTPQLGTTEVVCVVRALHDESVTVHYSISWFPPARTRLIYPTLHLNASLIFLAIMHDSHGMHELIVFCRKAATPTTKKPRSAEGK</sequence>
<reference evidence="1" key="1">
    <citation type="submission" date="2018-04" db="EMBL/GenBank/DDBJ databases">
        <title>Whole genome sequencing of Hypsizygus marmoreus.</title>
        <authorList>
            <person name="Choi I.-G."/>
            <person name="Min B."/>
            <person name="Kim J.-G."/>
            <person name="Kim S."/>
            <person name="Oh Y.-L."/>
            <person name="Kong W.-S."/>
            <person name="Park H."/>
            <person name="Jeong J."/>
            <person name="Song E.-S."/>
        </authorList>
    </citation>
    <scope>NUCLEOTIDE SEQUENCE [LARGE SCALE GENOMIC DNA]</scope>
    <source>
        <strain evidence="1">51987-8</strain>
    </source>
</reference>
<keyword evidence="2" id="KW-1185">Reference proteome</keyword>
<evidence type="ECO:0000313" key="2">
    <source>
        <dbReference type="Proteomes" id="UP000076154"/>
    </source>
</evidence>
<name>A0A369JED6_HYPMA</name>
<proteinExistence type="predicted"/>
<comment type="caution">
    <text evidence="1">The sequence shown here is derived from an EMBL/GenBank/DDBJ whole genome shotgun (WGS) entry which is preliminary data.</text>
</comment>
<dbReference type="AlphaFoldDB" id="A0A369JED6"/>
<dbReference type="InParanoid" id="A0A369JED6"/>
<organism evidence="1 2">
    <name type="scientific">Hypsizygus marmoreus</name>
    <name type="common">White beech mushroom</name>
    <name type="synonym">Agaricus marmoreus</name>
    <dbReference type="NCBI Taxonomy" id="39966"/>
    <lineage>
        <taxon>Eukaryota</taxon>
        <taxon>Fungi</taxon>
        <taxon>Dikarya</taxon>
        <taxon>Basidiomycota</taxon>
        <taxon>Agaricomycotina</taxon>
        <taxon>Agaricomycetes</taxon>
        <taxon>Agaricomycetidae</taxon>
        <taxon>Agaricales</taxon>
        <taxon>Tricholomatineae</taxon>
        <taxon>Lyophyllaceae</taxon>
        <taxon>Hypsizygus</taxon>
    </lineage>
</organism>
<gene>
    <name evidence="1" type="ORF">Hypma_014389</name>
</gene>
<dbReference type="EMBL" id="LUEZ02000085">
    <property type="protein sequence ID" value="RDB18937.1"/>
    <property type="molecule type" value="Genomic_DNA"/>
</dbReference>